<dbReference type="PANTHER" id="PTHR13943">
    <property type="entry name" value="HRAS-LIKE SUPPRESSOR - RELATED"/>
    <property type="match status" value="1"/>
</dbReference>
<keyword evidence="3" id="KW-0378">Hydrolase</keyword>
<feature type="domain" description="LRAT" evidence="5">
    <location>
        <begin position="141"/>
        <end position="272"/>
    </location>
</feature>
<proteinExistence type="inferred from homology"/>
<feature type="domain" description="LRAT" evidence="5">
    <location>
        <begin position="14"/>
        <end position="133"/>
    </location>
</feature>
<evidence type="ECO:0000256" key="1">
    <source>
        <dbReference type="ARBA" id="ARBA00007824"/>
    </source>
</evidence>
<evidence type="ECO:0000313" key="7">
    <source>
        <dbReference type="RefSeq" id="XP_015276513.1"/>
    </source>
</evidence>
<keyword evidence="4" id="KW-0443">Lipid metabolism</keyword>
<evidence type="ECO:0000256" key="3">
    <source>
        <dbReference type="ARBA" id="ARBA00022801"/>
    </source>
</evidence>
<dbReference type="Proteomes" id="UP000694871">
    <property type="component" value="Unplaced"/>
</dbReference>
<gene>
    <name evidence="7" type="primary">LOC107118668</name>
</gene>
<dbReference type="Pfam" id="PF04970">
    <property type="entry name" value="LRAT"/>
    <property type="match status" value="2"/>
</dbReference>
<dbReference type="PANTHER" id="PTHR13943:SF77">
    <property type="entry name" value="LRAT DOMAIN-CONTAINING PROTEIN"/>
    <property type="match status" value="1"/>
</dbReference>
<comment type="similarity">
    <text evidence="1">Belongs to the H-rev107 family.</text>
</comment>
<evidence type="ECO:0000256" key="4">
    <source>
        <dbReference type="ARBA" id="ARBA00023098"/>
    </source>
</evidence>
<evidence type="ECO:0000256" key="2">
    <source>
        <dbReference type="ARBA" id="ARBA00022679"/>
    </source>
</evidence>
<keyword evidence="2" id="KW-0808">Transferase</keyword>
<dbReference type="Gene3D" id="3.90.1720.10">
    <property type="entry name" value="endopeptidase domain like (from Nostoc punctiforme)"/>
    <property type="match status" value="2"/>
</dbReference>
<dbReference type="PROSITE" id="PS51934">
    <property type="entry name" value="LRAT"/>
    <property type="match status" value="2"/>
</dbReference>
<reference evidence="7" key="1">
    <citation type="submission" date="2025-08" db="UniProtKB">
        <authorList>
            <consortium name="RefSeq"/>
        </authorList>
    </citation>
    <scope>IDENTIFICATION</scope>
</reference>
<sequence>MFWMPEGNPQPGDLIEIFQPECQHWAIYISNGYVVHLVPQGNCSGSDIPSLLSSGTSGLGSVMHDHAEVKMEPLWKVADNGYQINNKYDAKYKPRHVREIIFKAKAAVGTKMSYNFCEHFVTNLRYGIPFSDQVNPQPGDLIEISRTACQHWAIYAGNGYVVHLVPTGNPSGSDIPSLLSSGISILGSYGTSDLRSVMHDHAEVKMEPLWKVVENRYQINNKYDTKYKPRPVREIVSKAKAAVGTKMPYNVLNNNCEHFVTNLRYGKPVSDQADSKKFSVTTVCAAICTAAFYANPIGTVAVAGSALLLHNFWRRRQHEHE</sequence>
<dbReference type="InterPro" id="IPR051496">
    <property type="entry name" value="H-rev107_PLA/AT"/>
</dbReference>
<evidence type="ECO:0000313" key="6">
    <source>
        <dbReference type="Proteomes" id="UP000694871"/>
    </source>
</evidence>
<organism evidence="6 7">
    <name type="scientific">Gekko japonicus</name>
    <name type="common">Schlegel's Japanese gecko</name>
    <dbReference type="NCBI Taxonomy" id="146911"/>
    <lineage>
        <taxon>Eukaryota</taxon>
        <taxon>Metazoa</taxon>
        <taxon>Chordata</taxon>
        <taxon>Craniata</taxon>
        <taxon>Vertebrata</taxon>
        <taxon>Euteleostomi</taxon>
        <taxon>Lepidosauria</taxon>
        <taxon>Squamata</taxon>
        <taxon>Bifurcata</taxon>
        <taxon>Gekkota</taxon>
        <taxon>Gekkonidae</taxon>
        <taxon>Gekkoninae</taxon>
        <taxon>Gekko</taxon>
    </lineage>
</organism>
<accession>A0ABM1KS26</accession>
<name>A0ABM1KS26_GEKJA</name>
<keyword evidence="6" id="KW-1185">Reference proteome</keyword>
<dbReference type="GeneID" id="107118668"/>
<evidence type="ECO:0000259" key="5">
    <source>
        <dbReference type="PROSITE" id="PS51934"/>
    </source>
</evidence>
<protein>
    <submittedName>
        <fullName evidence="7">Uncharacterized protein LOC107118668</fullName>
    </submittedName>
</protein>
<dbReference type="RefSeq" id="XP_015276513.1">
    <property type="nucleotide sequence ID" value="XM_015421027.1"/>
</dbReference>
<dbReference type="InterPro" id="IPR007053">
    <property type="entry name" value="LRAT_dom"/>
</dbReference>